<keyword evidence="7" id="KW-0863">Zinc-finger</keyword>
<dbReference type="GO" id="GO:0000981">
    <property type="term" value="F:DNA-binding transcription factor activity, RNA polymerase II-specific"/>
    <property type="evidence" value="ECO:0007669"/>
    <property type="project" value="InterPro"/>
</dbReference>
<dbReference type="GeneID" id="70240464"/>
<dbReference type="AlphaFoldDB" id="A0AAD4KNY8"/>
<dbReference type="GO" id="GO:0003677">
    <property type="term" value="F:DNA binding"/>
    <property type="evidence" value="ECO:0007669"/>
    <property type="project" value="UniProtKB-KW"/>
</dbReference>
<evidence type="ECO:0000256" key="4">
    <source>
        <dbReference type="ARBA" id="ARBA00023125"/>
    </source>
</evidence>
<evidence type="ECO:0000259" key="8">
    <source>
        <dbReference type="PROSITE" id="PS50048"/>
    </source>
</evidence>
<dbReference type="PROSITE" id="PS00028">
    <property type="entry name" value="ZINC_FINGER_C2H2_1"/>
    <property type="match status" value="1"/>
</dbReference>
<keyword evidence="6" id="KW-0539">Nucleus</keyword>
<dbReference type="PANTHER" id="PTHR47660">
    <property type="entry name" value="TRANSCRIPTION FACTOR WITH C2H2 AND ZN(2)-CYS(6) DNA BINDING DOMAIN (EUROFUNG)-RELATED-RELATED"/>
    <property type="match status" value="1"/>
</dbReference>
<accession>A0AAD4KNY8</accession>
<keyword evidence="5" id="KW-0804">Transcription</keyword>
<dbReference type="SMART" id="SM00355">
    <property type="entry name" value="ZnF_C2H2"/>
    <property type="match status" value="2"/>
</dbReference>
<evidence type="ECO:0000313" key="10">
    <source>
        <dbReference type="EMBL" id="KAH8692781.1"/>
    </source>
</evidence>
<name>A0AAD4KNY8_9EURO</name>
<evidence type="ECO:0000256" key="6">
    <source>
        <dbReference type="ARBA" id="ARBA00023242"/>
    </source>
</evidence>
<dbReference type="Pfam" id="PF00172">
    <property type="entry name" value="Zn_clus"/>
    <property type="match status" value="1"/>
</dbReference>
<reference evidence="10" key="1">
    <citation type="submission" date="2021-12" db="EMBL/GenBank/DDBJ databases">
        <title>Convergent genome expansion in fungi linked to evolution of root-endophyte symbiosis.</title>
        <authorList>
            <consortium name="DOE Joint Genome Institute"/>
            <person name="Ke Y.-H."/>
            <person name="Bonito G."/>
            <person name="Liao H.-L."/>
            <person name="Looney B."/>
            <person name="Rojas-Flechas A."/>
            <person name="Nash J."/>
            <person name="Hameed K."/>
            <person name="Schadt C."/>
            <person name="Martin F."/>
            <person name="Crous P.W."/>
            <person name="Miettinen O."/>
            <person name="Magnuson J.K."/>
            <person name="Labbe J."/>
            <person name="Jacobson D."/>
            <person name="Doktycz M.J."/>
            <person name="Veneault-Fourrey C."/>
            <person name="Kuo A."/>
            <person name="Mondo S."/>
            <person name="Calhoun S."/>
            <person name="Riley R."/>
            <person name="Ohm R."/>
            <person name="LaButti K."/>
            <person name="Andreopoulos B."/>
            <person name="Pangilinan J."/>
            <person name="Nolan M."/>
            <person name="Tritt A."/>
            <person name="Clum A."/>
            <person name="Lipzen A."/>
            <person name="Daum C."/>
            <person name="Barry K."/>
            <person name="Grigoriev I.V."/>
            <person name="Vilgalys R."/>
        </authorList>
    </citation>
    <scope>NUCLEOTIDE SEQUENCE</scope>
    <source>
        <strain evidence="10">PMI_201</strain>
    </source>
</reference>
<dbReference type="GO" id="GO:0008270">
    <property type="term" value="F:zinc ion binding"/>
    <property type="evidence" value="ECO:0007669"/>
    <property type="project" value="UniProtKB-KW"/>
</dbReference>
<keyword evidence="3" id="KW-0805">Transcription regulation</keyword>
<comment type="caution">
    <text evidence="10">The sequence shown here is derived from an EMBL/GenBank/DDBJ whole genome shotgun (WGS) entry which is preliminary data.</text>
</comment>
<keyword evidence="2" id="KW-0862">Zinc</keyword>
<evidence type="ECO:0000256" key="5">
    <source>
        <dbReference type="ARBA" id="ARBA00023163"/>
    </source>
</evidence>
<dbReference type="InterPro" id="IPR036864">
    <property type="entry name" value="Zn2-C6_fun-type_DNA-bd_sf"/>
</dbReference>
<dbReference type="RefSeq" id="XP_046068654.1">
    <property type="nucleotide sequence ID" value="XM_046210177.1"/>
</dbReference>
<dbReference type="SUPFAM" id="SSF57667">
    <property type="entry name" value="beta-beta-alpha zinc fingers"/>
    <property type="match status" value="1"/>
</dbReference>
<dbReference type="EMBL" id="JAJTJA010000010">
    <property type="protein sequence ID" value="KAH8692781.1"/>
    <property type="molecule type" value="Genomic_DNA"/>
</dbReference>
<organism evidence="10 11">
    <name type="scientific">Talaromyces proteolyticus</name>
    <dbReference type="NCBI Taxonomy" id="1131652"/>
    <lineage>
        <taxon>Eukaryota</taxon>
        <taxon>Fungi</taxon>
        <taxon>Dikarya</taxon>
        <taxon>Ascomycota</taxon>
        <taxon>Pezizomycotina</taxon>
        <taxon>Eurotiomycetes</taxon>
        <taxon>Eurotiomycetidae</taxon>
        <taxon>Eurotiales</taxon>
        <taxon>Trichocomaceae</taxon>
        <taxon>Talaromyces</taxon>
        <taxon>Talaromyces sect. Bacilispori</taxon>
    </lineage>
</organism>
<keyword evidence="4" id="KW-0238">DNA-binding</keyword>
<dbReference type="PROSITE" id="PS00463">
    <property type="entry name" value="ZN2_CY6_FUNGAL_1"/>
    <property type="match status" value="1"/>
</dbReference>
<dbReference type="InterPro" id="IPR036236">
    <property type="entry name" value="Znf_C2H2_sf"/>
</dbReference>
<proteinExistence type="predicted"/>
<dbReference type="Gene3D" id="3.30.160.60">
    <property type="entry name" value="Classic Zinc Finger"/>
    <property type="match status" value="1"/>
</dbReference>
<evidence type="ECO:0000256" key="2">
    <source>
        <dbReference type="ARBA" id="ARBA00022833"/>
    </source>
</evidence>
<evidence type="ECO:0000256" key="7">
    <source>
        <dbReference type="PROSITE-ProRule" id="PRU00042"/>
    </source>
</evidence>
<keyword evidence="1" id="KW-0479">Metal-binding</keyword>
<sequence>MDPRRTCSQCGRTFSRREHCARHMLIHGNTRPYTCEFCDYSFQRHDAMLRHKEKFCTNRPGAQARSTAARQPSEKPKSRVRVACQQCHSKKLKCNGADPCQNCARKQVDCVYFREQNDMHVMTLSSRPGREAANQSESSSFLQQPNLFDGLNEQYNLHDSTELETPFMEFDSNLMLFDTDSFLWTNPYFFIDPMDSDVVGAGGEHRNDVITNPNNIMASFENFMRFIDPSEVLKLDAQVNRYLQTPHISRPYDLNLLNILLTIFMKHISPMFRSFDGFHIDSNTLPEQIIGASAIGALFTSVPGNMKVARMLYADCSRMVNSYVSRSLG</sequence>
<evidence type="ECO:0000256" key="1">
    <source>
        <dbReference type="ARBA" id="ARBA00022723"/>
    </source>
</evidence>
<feature type="domain" description="C2H2-type" evidence="9">
    <location>
        <begin position="33"/>
        <end position="60"/>
    </location>
</feature>
<feature type="domain" description="Zn(2)-C6 fungal-type" evidence="8">
    <location>
        <begin position="83"/>
        <end position="112"/>
    </location>
</feature>
<dbReference type="SUPFAM" id="SSF57701">
    <property type="entry name" value="Zn2/Cys6 DNA-binding domain"/>
    <property type="match status" value="1"/>
</dbReference>
<dbReference type="InterPro" id="IPR001138">
    <property type="entry name" value="Zn2Cys6_DnaBD"/>
</dbReference>
<evidence type="ECO:0000256" key="3">
    <source>
        <dbReference type="ARBA" id="ARBA00023015"/>
    </source>
</evidence>
<evidence type="ECO:0008006" key="12">
    <source>
        <dbReference type="Google" id="ProtNLM"/>
    </source>
</evidence>
<evidence type="ECO:0000313" key="11">
    <source>
        <dbReference type="Proteomes" id="UP001201262"/>
    </source>
</evidence>
<gene>
    <name evidence="10" type="ORF">BGW36DRAFT_27462</name>
</gene>
<dbReference type="PROSITE" id="PS50048">
    <property type="entry name" value="ZN2_CY6_FUNGAL_2"/>
    <property type="match status" value="1"/>
</dbReference>
<dbReference type="Gene3D" id="4.10.240.10">
    <property type="entry name" value="Zn(2)-C6 fungal-type DNA-binding domain"/>
    <property type="match status" value="1"/>
</dbReference>
<evidence type="ECO:0000259" key="9">
    <source>
        <dbReference type="PROSITE" id="PS50157"/>
    </source>
</evidence>
<protein>
    <recommendedName>
        <fullName evidence="12">Zn(2)-C6 fungal-type domain-containing protein</fullName>
    </recommendedName>
</protein>
<dbReference type="CDD" id="cd00067">
    <property type="entry name" value="GAL4"/>
    <property type="match status" value="1"/>
</dbReference>
<dbReference type="SMART" id="SM00066">
    <property type="entry name" value="GAL4"/>
    <property type="match status" value="1"/>
</dbReference>
<keyword evidence="11" id="KW-1185">Reference proteome</keyword>
<dbReference type="PANTHER" id="PTHR47660:SF2">
    <property type="entry name" value="TRANSCRIPTION FACTOR WITH C2H2 AND ZN(2)-CYS(6) DNA BINDING DOMAIN (EUROFUNG)"/>
    <property type="match status" value="1"/>
</dbReference>
<feature type="domain" description="C2H2-type" evidence="9">
    <location>
        <begin position="5"/>
        <end position="32"/>
    </location>
</feature>
<dbReference type="InterPro" id="IPR013087">
    <property type="entry name" value="Znf_C2H2_type"/>
</dbReference>
<dbReference type="Proteomes" id="UP001201262">
    <property type="component" value="Unassembled WGS sequence"/>
</dbReference>
<dbReference type="PROSITE" id="PS50157">
    <property type="entry name" value="ZINC_FINGER_C2H2_2"/>
    <property type="match status" value="2"/>
</dbReference>